<keyword evidence="1" id="KW-0695">RNA-directed DNA polymerase</keyword>
<dbReference type="AlphaFoldDB" id="A0A0X3NIF8"/>
<keyword evidence="1" id="KW-0808">Transferase</keyword>
<dbReference type="GO" id="GO:0003964">
    <property type="term" value="F:RNA-directed DNA polymerase activity"/>
    <property type="evidence" value="ECO:0007669"/>
    <property type="project" value="UniProtKB-KW"/>
</dbReference>
<evidence type="ECO:0000313" key="1">
    <source>
        <dbReference type="EMBL" id="JAP39100.1"/>
    </source>
</evidence>
<organism evidence="1">
    <name type="scientific">Schistocephalus solidus</name>
    <name type="common">Tapeworm</name>
    <dbReference type="NCBI Taxonomy" id="70667"/>
    <lineage>
        <taxon>Eukaryota</taxon>
        <taxon>Metazoa</taxon>
        <taxon>Spiralia</taxon>
        <taxon>Lophotrochozoa</taxon>
        <taxon>Platyhelminthes</taxon>
        <taxon>Cestoda</taxon>
        <taxon>Eucestoda</taxon>
        <taxon>Diphyllobothriidea</taxon>
        <taxon>Diphyllobothriidae</taxon>
        <taxon>Schistocephalus</taxon>
    </lineage>
</organism>
<dbReference type="EMBL" id="GEEE01024125">
    <property type="protein sequence ID" value="JAP39100.1"/>
    <property type="molecule type" value="Transcribed_RNA"/>
</dbReference>
<proteinExistence type="predicted"/>
<reference evidence="1" key="1">
    <citation type="submission" date="2016-01" db="EMBL/GenBank/DDBJ databases">
        <title>Reference transcriptome for the parasite Schistocephalus solidus: insights into the molecular evolution of parasitism.</title>
        <authorList>
            <person name="Hebert F.O."/>
            <person name="Grambauer S."/>
            <person name="Barber I."/>
            <person name="Landry C.R."/>
            <person name="Aubin-Horth N."/>
        </authorList>
    </citation>
    <scope>NUCLEOTIDE SEQUENCE</scope>
</reference>
<protein>
    <submittedName>
        <fullName evidence="1">Putative RNA-directed DNA polymerase from transposon BS</fullName>
    </submittedName>
</protein>
<keyword evidence="1" id="KW-0548">Nucleotidyltransferase</keyword>
<name>A0A0X3NIF8_SCHSO</name>
<sequence>MGYKNFTYEQRFIPLNRYPIHYRRDRGDLSATLLKRHDLEVKWEDLLKWHQKKRISEDIIVKSTLLLFSSRLIRQWNSLPAYAVHSPTVRVFKRRLDNHLLTVNPNFQDPYRDNYKHITNMV</sequence>
<gene>
    <name evidence="1" type="primary">RTBS</name>
    <name evidence="1" type="ORF">TR152890</name>
</gene>
<accession>A0A0X3NIF8</accession>